<dbReference type="EMBL" id="JACGCI010000018">
    <property type="protein sequence ID" value="KAF6758721.1"/>
    <property type="molecule type" value="Genomic_DNA"/>
</dbReference>
<organism evidence="2 3">
    <name type="scientific">Ephemerocybe angulata</name>
    <dbReference type="NCBI Taxonomy" id="980116"/>
    <lineage>
        <taxon>Eukaryota</taxon>
        <taxon>Fungi</taxon>
        <taxon>Dikarya</taxon>
        <taxon>Basidiomycota</taxon>
        <taxon>Agaricomycotina</taxon>
        <taxon>Agaricomycetes</taxon>
        <taxon>Agaricomycetidae</taxon>
        <taxon>Agaricales</taxon>
        <taxon>Agaricineae</taxon>
        <taxon>Psathyrellaceae</taxon>
        <taxon>Ephemerocybe</taxon>
    </lineage>
</organism>
<dbReference type="Proteomes" id="UP000521943">
    <property type="component" value="Unassembled WGS sequence"/>
</dbReference>
<accession>A0A8H6MB61</accession>
<keyword evidence="3" id="KW-1185">Reference proteome</keyword>
<proteinExistence type="predicted"/>
<gene>
    <name evidence="2" type="ORF">DFP72DRAFT_179970</name>
</gene>
<feature type="region of interest" description="Disordered" evidence="1">
    <location>
        <begin position="1"/>
        <end position="42"/>
    </location>
</feature>
<evidence type="ECO:0000313" key="3">
    <source>
        <dbReference type="Proteomes" id="UP000521943"/>
    </source>
</evidence>
<sequence length="168" mass="18266">MNSSAERCDGLPSASSLRDPHRRPRRDGSSAGYYLTHGDRDTKPAGVLADNSFSFSSFSRSASRRSKRSFVPTLACQLLQQAECFEGLGGTVVRAVEGDPVIFGRRSSSSPCGTSSEGAVVESTWRRCVRRSSLSTGCRTSATLISKYFDDASQPHLARDQLEILRVL</sequence>
<comment type="caution">
    <text evidence="2">The sequence shown here is derived from an EMBL/GenBank/DDBJ whole genome shotgun (WGS) entry which is preliminary data.</text>
</comment>
<dbReference type="AlphaFoldDB" id="A0A8H6MB61"/>
<name>A0A8H6MB61_9AGAR</name>
<protein>
    <submittedName>
        <fullName evidence="2">Uncharacterized protein</fullName>
    </submittedName>
</protein>
<evidence type="ECO:0000256" key="1">
    <source>
        <dbReference type="SAM" id="MobiDB-lite"/>
    </source>
</evidence>
<evidence type="ECO:0000313" key="2">
    <source>
        <dbReference type="EMBL" id="KAF6758721.1"/>
    </source>
</evidence>
<reference evidence="2 3" key="1">
    <citation type="submission" date="2020-07" db="EMBL/GenBank/DDBJ databases">
        <title>Comparative genomics of pyrophilous fungi reveals a link between fire events and developmental genes.</title>
        <authorList>
            <consortium name="DOE Joint Genome Institute"/>
            <person name="Steindorff A.S."/>
            <person name="Carver A."/>
            <person name="Calhoun S."/>
            <person name="Stillman K."/>
            <person name="Liu H."/>
            <person name="Lipzen A."/>
            <person name="Pangilinan J."/>
            <person name="Labutti K."/>
            <person name="Bruns T.D."/>
            <person name="Grigoriev I.V."/>
        </authorList>
    </citation>
    <scope>NUCLEOTIDE SEQUENCE [LARGE SCALE GENOMIC DNA]</scope>
    <source>
        <strain evidence="2 3">CBS 144469</strain>
    </source>
</reference>